<gene>
    <name evidence="1" type="ORF">M419DRAFT_119374</name>
</gene>
<dbReference type="KEGG" id="trr:M419DRAFT_119374"/>
<name>A0A024S9M1_HYPJR</name>
<protein>
    <submittedName>
        <fullName evidence="1">Uncharacterized protein</fullName>
    </submittedName>
</protein>
<proteinExistence type="predicted"/>
<accession>A0A024S9M1</accession>
<sequence>MYQKVRIRDEEAGKREREKRCVLNKNKSSDSFGASQVVPSRLLVTFGSAVTFSSVGPSGCTAV</sequence>
<evidence type="ECO:0000313" key="1">
    <source>
        <dbReference type="EMBL" id="ETS01211.1"/>
    </source>
</evidence>
<dbReference type="AlphaFoldDB" id="A0A024S9M1"/>
<dbReference type="Proteomes" id="UP000024376">
    <property type="component" value="Unassembled WGS sequence"/>
</dbReference>
<organism evidence="1 2">
    <name type="scientific">Hypocrea jecorina (strain ATCC 56765 / BCRC 32924 / NRRL 11460 / Rut C-30)</name>
    <name type="common">Trichoderma reesei</name>
    <dbReference type="NCBI Taxonomy" id="1344414"/>
    <lineage>
        <taxon>Eukaryota</taxon>
        <taxon>Fungi</taxon>
        <taxon>Dikarya</taxon>
        <taxon>Ascomycota</taxon>
        <taxon>Pezizomycotina</taxon>
        <taxon>Sordariomycetes</taxon>
        <taxon>Hypocreomycetidae</taxon>
        <taxon>Hypocreales</taxon>
        <taxon>Hypocreaceae</taxon>
        <taxon>Trichoderma</taxon>
    </lineage>
</organism>
<dbReference type="EMBL" id="KI911149">
    <property type="protein sequence ID" value="ETS01211.1"/>
    <property type="molecule type" value="Genomic_DNA"/>
</dbReference>
<evidence type="ECO:0000313" key="2">
    <source>
        <dbReference type="Proteomes" id="UP000024376"/>
    </source>
</evidence>
<reference evidence="2" key="1">
    <citation type="journal article" date="2013" name="Ind. Biotechnol.">
        <title>Comparative genomics analysis of Trichoderma reesei strains.</title>
        <authorList>
            <person name="Koike H."/>
            <person name="Aerts A."/>
            <person name="LaButti K."/>
            <person name="Grigoriev I.V."/>
            <person name="Baker S.E."/>
        </authorList>
    </citation>
    <scope>NUCLEOTIDE SEQUENCE [LARGE SCALE GENOMIC DNA]</scope>
    <source>
        <strain evidence="2">ATCC 56765 / BCRC 32924 / NRRL 11460 / Rut C-30</strain>
    </source>
</reference>
<dbReference type="HOGENOM" id="CLU_2887438_0_0_1"/>